<evidence type="ECO:0000256" key="3">
    <source>
        <dbReference type="ARBA" id="ARBA00022525"/>
    </source>
</evidence>
<feature type="signal peptide" evidence="8">
    <location>
        <begin position="1"/>
        <end position="18"/>
    </location>
</feature>
<protein>
    <submittedName>
        <fullName evidence="9">Uncharacterized protein</fullName>
    </submittedName>
</protein>
<accession>A0A1B6C1T0</accession>
<sequence>MKFLLLVVCLIHSHGSNSITVEAKRSDYQNMVDPLMRRSPLDKNFMRFGRSSTPSEEEADDKEPTDARLGKRNFISSDSDDRELDDFLRVERARQNNMMRFGRGRDFQNFIRFGRGRENFMRFGRGRDDNFMRFGRGRNENFMRFGRGKDNFIRFGKSAENIPEDDELEIGREIRSDASKSSNFMRFGREMDVLDRIGRAQTNFLRFGRGKQDGFMRFGRSGGDRNFMRFGRDSDQMTRSTRPAKDKSDGFLRFGRSEGKVPREKRSLVKSDEPFYELFKDFTEEFDPDVNDIDAELEGSSSHQEVWNRKKRSLDETTTTLPSEYEMVDSTSIHLEPPLQYYPTLSAGFPNFIVGPEFSLLPTLDTSNIKPKRGDIGDRNFIRLG</sequence>
<comment type="subcellular location">
    <subcellularLocation>
        <location evidence="1">Secreted</location>
    </subcellularLocation>
</comment>
<organism evidence="9">
    <name type="scientific">Clastoptera arizonana</name>
    <name type="common">Arizona spittle bug</name>
    <dbReference type="NCBI Taxonomy" id="38151"/>
    <lineage>
        <taxon>Eukaryota</taxon>
        <taxon>Metazoa</taxon>
        <taxon>Ecdysozoa</taxon>
        <taxon>Arthropoda</taxon>
        <taxon>Hexapoda</taxon>
        <taxon>Insecta</taxon>
        <taxon>Pterygota</taxon>
        <taxon>Neoptera</taxon>
        <taxon>Paraneoptera</taxon>
        <taxon>Hemiptera</taxon>
        <taxon>Auchenorrhyncha</taxon>
        <taxon>Cercopoidea</taxon>
        <taxon>Clastopteridae</taxon>
        <taxon>Clastoptera</taxon>
    </lineage>
</organism>
<dbReference type="GO" id="GO:0005576">
    <property type="term" value="C:extracellular region"/>
    <property type="evidence" value="ECO:0007669"/>
    <property type="project" value="UniProtKB-SubCell"/>
</dbReference>
<feature type="compositionally biased region" description="Basic and acidic residues" evidence="7">
    <location>
        <begin position="227"/>
        <end position="236"/>
    </location>
</feature>
<dbReference type="EMBL" id="GEDC01030069">
    <property type="protein sequence ID" value="JAS07229.1"/>
    <property type="molecule type" value="Transcribed_RNA"/>
</dbReference>
<keyword evidence="5" id="KW-0027">Amidation</keyword>
<feature type="chain" id="PRO_5008580043" evidence="8">
    <location>
        <begin position="19"/>
        <end position="385"/>
    </location>
</feature>
<feature type="region of interest" description="Disordered" evidence="7">
    <location>
        <begin position="227"/>
        <end position="255"/>
    </location>
</feature>
<keyword evidence="3" id="KW-0964">Secreted</keyword>
<evidence type="ECO:0000256" key="4">
    <source>
        <dbReference type="ARBA" id="ARBA00022737"/>
    </source>
</evidence>
<evidence type="ECO:0000256" key="8">
    <source>
        <dbReference type="SAM" id="SignalP"/>
    </source>
</evidence>
<dbReference type="PANTHER" id="PTHR20986">
    <property type="entry name" value="FMRFAMIDE-RELATED PEPTIDES"/>
    <property type="match status" value="1"/>
</dbReference>
<gene>
    <name evidence="9" type="ORF">g.3576</name>
</gene>
<dbReference type="AlphaFoldDB" id="A0A1B6C1T0"/>
<dbReference type="InterPro" id="IPR051041">
    <property type="entry name" value="FMRFamide-related_np"/>
</dbReference>
<comment type="similarity">
    <text evidence="2">Belongs to the FARP (FMRFamide related peptide) family.</text>
</comment>
<feature type="compositionally biased region" description="Basic and acidic residues" evidence="7">
    <location>
        <begin position="243"/>
        <end position="255"/>
    </location>
</feature>
<evidence type="ECO:0000313" key="9">
    <source>
        <dbReference type="EMBL" id="JAS07229.1"/>
    </source>
</evidence>
<keyword evidence="4" id="KW-0677">Repeat</keyword>
<evidence type="ECO:0000256" key="2">
    <source>
        <dbReference type="ARBA" id="ARBA00006356"/>
    </source>
</evidence>
<keyword evidence="6" id="KW-0527">Neuropeptide</keyword>
<evidence type="ECO:0000256" key="1">
    <source>
        <dbReference type="ARBA" id="ARBA00004613"/>
    </source>
</evidence>
<name>A0A1B6C1T0_9HEMI</name>
<dbReference type="Pfam" id="PF01581">
    <property type="entry name" value="FARP"/>
    <property type="match status" value="8"/>
</dbReference>
<keyword evidence="8" id="KW-0732">Signal</keyword>
<proteinExistence type="inferred from homology"/>
<dbReference type="PANTHER" id="PTHR20986:SF22">
    <property type="entry name" value="FMRFAMIDE-RELATED PEPTIDES"/>
    <property type="match status" value="1"/>
</dbReference>
<dbReference type="InterPro" id="IPR002544">
    <property type="entry name" value="FMRFamid-related_peptide-like"/>
</dbReference>
<evidence type="ECO:0000256" key="7">
    <source>
        <dbReference type="SAM" id="MobiDB-lite"/>
    </source>
</evidence>
<reference evidence="9" key="1">
    <citation type="submission" date="2015-12" db="EMBL/GenBank/DDBJ databases">
        <title>De novo transcriptome assembly of four potential Pierce s Disease insect vectors from Arizona vineyards.</title>
        <authorList>
            <person name="Tassone E.E."/>
        </authorList>
    </citation>
    <scope>NUCLEOTIDE SEQUENCE</scope>
</reference>
<evidence type="ECO:0000256" key="6">
    <source>
        <dbReference type="ARBA" id="ARBA00023320"/>
    </source>
</evidence>
<feature type="region of interest" description="Disordered" evidence="7">
    <location>
        <begin position="44"/>
        <end position="74"/>
    </location>
</feature>
<evidence type="ECO:0000256" key="5">
    <source>
        <dbReference type="ARBA" id="ARBA00022815"/>
    </source>
</evidence>
<dbReference type="GO" id="GO:0007218">
    <property type="term" value="P:neuropeptide signaling pathway"/>
    <property type="evidence" value="ECO:0007669"/>
    <property type="project" value="UniProtKB-KW"/>
</dbReference>